<dbReference type="EMBL" id="FN649760">
    <property type="protein sequence ID" value="CBN79991.1"/>
    <property type="molecule type" value="Genomic_DNA"/>
</dbReference>
<accession>D8LIF2</accession>
<dbReference type="Proteomes" id="UP000002630">
    <property type="component" value="Unassembled WGS sequence"/>
</dbReference>
<dbReference type="AlphaFoldDB" id="D8LIF2"/>
<reference evidence="2 3" key="1">
    <citation type="journal article" date="2010" name="Nature">
        <title>The Ectocarpus genome and the independent evolution of multicellularity in brown algae.</title>
        <authorList>
            <person name="Cock J.M."/>
            <person name="Sterck L."/>
            <person name="Rouze P."/>
            <person name="Scornet D."/>
            <person name="Allen A.E."/>
            <person name="Amoutzias G."/>
            <person name="Anthouard V."/>
            <person name="Artiguenave F."/>
            <person name="Aury J.M."/>
            <person name="Badger J.H."/>
            <person name="Beszteri B."/>
            <person name="Billiau K."/>
            <person name="Bonnet E."/>
            <person name="Bothwell J.H."/>
            <person name="Bowler C."/>
            <person name="Boyen C."/>
            <person name="Brownlee C."/>
            <person name="Carrano C.J."/>
            <person name="Charrier B."/>
            <person name="Cho G.Y."/>
            <person name="Coelho S.M."/>
            <person name="Collen J."/>
            <person name="Corre E."/>
            <person name="Da Silva C."/>
            <person name="Delage L."/>
            <person name="Delaroque N."/>
            <person name="Dittami S.M."/>
            <person name="Doulbeau S."/>
            <person name="Elias M."/>
            <person name="Farnham G."/>
            <person name="Gachon C.M."/>
            <person name="Gschloessl B."/>
            <person name="Heesch S."/>
            <person name="Jabbari K."/>
            <person name="Jubin C."/>
            <person name="Kawai H."/>
            <person name="Kimura K."/>
            <person name="Kloareg B."/>
            <person name="Kupper F.C."/>
            <person name="Lang D."/>
            <person name="Le Bail A."/>
            <person name="Leblanc C."/>
            <person name="Lerouge P."/>
            <person name="Lohr M."/>
            <person name="Lopez P.J."/>
            <person name="Martens C."/>
            <person name="Maumus F."/>
            <person name="Michel G."/>
            <person name="Miranda-Saavedra D."/>
            <person name="Morales J."/>
            <person name="Moreau H."/>
            <person name="Motomura T."/>
            <person name="Nagasato C."/>
            <person name="Napoli C.A."/>
            <person name="Nelson D.R."/>
            <person name="Nyvall-Collen P."/>
            <person name="Peters A.F."/>
            <person name="Pommier C."/>
            <person name="Potin P."/>
            <person name="Poulain J."/>
            <person name="Quesneville H."/>
            <person name="Read B."/>
            <person name="Rensing S.A."/>
            <person name="Ritter A."/>
            <person name="Rousvoal S."/>
            <person name="Samanta M."/>
            <person name="Samson G."/>
            <person name="Schroeder D.C."/>
            <person name="Segurens B."/>
            <person name="Strittmatter M."/>
            <person name="Tonon T."/>
            <person name="Tregear J.W."/>
            <person name="Valentin K."/>
            <person name="von Dassow P."/>
            <person name="Yamagishi T."/>
            <person name="Van de Peer Y."/>
            <person name="Wincker P."/>
        </authorList>
    </citation>
    <scope>NUCLEOTIDE SEQUENCE [LARGE SCALE GENOMIC DNA]</scope>
    <source>
        <strain evidence="3">Ec32 / CCAP1310/4</strain>
    </source>
</reference>
<dbReference type="OrthoDB" id="10602203at2759"/>
<evidence type="ECO:0000313" key="2">
    <source>
        <dbReference type="EMBL" id="CBN79991.1"/>
    </source>
</evidence>
<protein>
    <submittedName>
        <fullName evidence="2">Uncharacterized protein</fullName>
    </submittedName>
</protein>
<feature type="region of interest" description="Disordered" evidence="1">
    <location>
        <begin position="1"/>
        <end position="23"/>
    </location>
</feature>
<evidence type="ECO:0000313" key="3">
    <source>
        <dbReference type="Proteomes" id="UP000002630"/>
    </source>
</evidence>
<name>D8LIF2_ECTSI</name>
<sequence length="60" mass="6503">MTSVSRSSDTRSPKRPRVYPEVSGEEVDALVSLTQRALERDPSALSEIAKDASLQQGGDK</sequence>
<organism evidence="2 3">
    <name type="scientific">Ectocarpus siliculosus</name>
    <name type="common">Brown alga</name>
    <name type="synonym">Conferva siliculosa</name>
    <dbReference type="NCBI Taxonomy" id="2880"/>
    <lineage>
        <taxon>Eukaryota</taxon>
        <taxon>Sar</taxon>
        <taxon>Stramenopiles</taxon>
        <taxon>Ochrophyta</taxon>
        <taxon>PX clade</taxon>
        <taxon>Phaeophyceae</taxon>
        <taxon>Ectocarpales</taxon>
        <taxon>Ectocarpaceae</taxon>
        <taxon>Ectocarpus</taxon>
    </lineage>
</organism>
<gene>
    <name evidence="2" type="ORF">Esi_0022_0079</name>
</gene>
<proteinExistence type="predicted"/>
<evidence type="ECO:0000256" key="1">
    <source>
        <dbReference type="SAM" id="MobiDB-lite"/>
    </source>
</evidence>
<dbReference type="InParanoid" id="D8LIF2"/>
<keyword evidence="3" id="KW-1185">Reference proteome</keyword>